<keyword evidence="14" id="KW-0961">Cell wall biogenesis/degradation</keyword>
<evidence type="ECO:0000256" key="7">
    <source>
        <dbReference type="ARBA" id="ARBA00022801"/>
    </source>
</evidence>
<keyword evidence="10 14" id="KW-0046">Antibiotic resistance</keyword>
<dbReference type="GO" id="GO:0005886">
    <property type="term" value="C:plasma membrane"/>
    <property type="evidence" value="ECO:0007669"/>
    <property type="project" value="UniProtKB-SubCell"/>
</dbReference>
<feature type="transmembrane region" description="Helical" evidence="14">
    <location>
        <begin position="216"/>
        <end position="236"/>
    </location>
</feature>
<evidence type="ECO:0000256" key="1">
    <source>
        <dbReference type="ARBA" id="ARBA00004651"/>
    </source>
</evidence>
<organism evidence="15 16">
    <name type="scientific">Alistipes putredinis</name>
    <dbReference type="NCBI Taxonomy" id="28117"/>
    <lineage>
        <taxon>Bacteria</taxon>
        <taxon>Pseudomonadati</taxon>
        <taxon>Bacteroidota</taxon>
        <taxon>Bacteroidia</taxon>
        <taxon>Bacteroidales</taxon>
        <taxon>Rikenellaceae</taxon>
        <taxon>Alistipes</taxon>
    </lineage>
</organism>
<dbReference type="PANTHER" id="PTHR30622">
    <property type="entry name" value="UNDECAPRENYL-DIPHOSPHATASE"/>
    <property type="match status" value="1"/>
</dbReference>
<comment type="caution">
    <text evidence="15">The sequence shown here is derived from an EMBL/GenBank/DDBJ whole genome shotgun (WGS) entry which is preliminary data.</text>
</comment>
<keyword evidence="9 14" id="KW-0472">Membrane</keyword>
<evidence type="ECO:0000256" key="5">
    <source>
        <dbReference type="ARBA" id="ARBA00022475"/>
    </source>
</evidence>
<dbReference type="EC" id="3.6.1.27" evidence="3 14"/>
<evidence type="ECO:0000256" key="4">
    <source>
        <dbReference type="ARBA" id="ARBA00021581"/>
    </source>
</evidence>
<dbReference type="Proteomes" id="UP000187417">
    <property type="component" value="Unassembled WGS sequence"/>
</dbReference>
<evidence type="ECO:0000256" key="10">
    <source>
        <dbReference type="ARBA" id="ARBA00023251"/>
    </source>
</evidence>
<comment type="catalytic activity">
    <reaction evidence="13 14">
        <text>di-trans,octa-cis-undecaprenyl diphosphate + H2O = di-trans,octa-cis-undecaprenyl phosphate + phosphate + H(+)</text>
        <dbReference type="Rhea" id="RHEA:28094"/>
        <dbReference type="ChEBI" id="CHEBI:15377"/>
        <dbReference type="ChEBI" id="CHEBI:15378"/>
        <dbReference type="ChEBI" id="CHEBI:43474"/>
        <dbReference type="ChEBI" id="CHEBI:58405"/>
        <dbReference type="ChEBI" id="CHEBI:60392"/>
        <dbReference type="EC" id="3.6.1.27"/>
    </reaction>
</comment>
<accession>A0A1Q6F5A8</accession>
<evidence type="ECO:0000256" key="14">
    <source>
        <dbReference type="HAMAP-Rule" id="MF_01006"/>
    </source>
</evidence>
<keyword evidence="14" id="KW-0573">Peptidoglycan synthesis</keyword>
<dbReference type="InterPro" id="IPR003824">
    <property type="entry name" value="UppP"/>
</dbReference>
<gene>
    <name evidence="14" type="primary">uppP</name>
    <name evidence="15" type="ORF">BHV66_06505</name>
</gene>
<dbReference type="GO" id="GO:0071555">
    <property type="term" value="P:cell wall organization"/>
    <property type="evidence" value="ECO:0007669"/>
    <property type="project" value="UniProtKB-KW"/>
</dbReference>
<proteinExistence type="inferred from homology"/>
<sequence length="270" mass="29048">METIQAIILGIVQGLTEFLPVSSSGHLQLAKELLGVDPEVGGLTFDLTLHAATVLSTIVVLWSEIKRLVVGLFSKRFNAEQAYVLKIILSMIPVVIVGFTLEPFLQSLVEDLPNHGILLLVGAMLLVTAILLTFAYYAKPRHKETISYRDAFIIGLAQAVATLPGLSRSGTTIATGLILGNRKESVAQFSFLMVLAPILGKMVLDLMSGELAAQSIGTAPLLAGFAAAFVVGCLACKFMINIVKRGKLNWFAIYCTLVGGLAIIRYFVIQ</sequence>
<comment type="similarity">
    <text evidence="2 14">Belongs to the UppP family.</text>
</comment>
<dbReference type="HAMAP" id="MF_01006">
    <property type="entry name" value="Undec_diphosphatase"/>
    <property type="match status" value="1"/>
</dbReference>
<keyword evidence="7 14" id="KW-0378">Hydrolase</keyword>
<name>A0A1Q6F5A8_9BACT</name>
<evidence type="ECO:0000256" key="2">
    <source>
        <dbReference type="ARBA" id="ARBA00010621"/>
    </source>
</evidence>
<feature type="transmembrane region" description="Helical" evidence="14">
    <location>
        <begin position="43"/>
        <end position="62"/>
    </location>
</feature>
<dbReference type="AlphaFoldDB" id="A0A1Q6F5A8"/>
<comment type="miscellaneous">
    <text evidence="14">Bacitracin is thought to be involved in the inhibition of peptidoglycan synthesis by sequestering undecaprenyl diphosphate, thereby reducing the pool of lipid carrier available.</text>
</comment>
<keyword evidence="14" id="KW-0133">Cell shape</keyword>
<dbReference type="PANTHER" id="PTHR30622:SF2">
    <property type="entry name" value="UNDECAPRENYL-DIPHOSPHATASE"/>
    <property type="match status" value="1"/>
</dbReference>
<evidence type="ECO:0000256" key="9">
    <source>
        <dbReference type="ARBA" id="ARBA00023136"/>
    </source>
</evidence>
<comment type="subcellular location">
    <subcellularLocation>
        <location evidence="1 14">Cell membrane</location>
        <topology evidence="1 14">Multi-pass membrane protein</topology>
    </subcellularLocation>
</comment>
<feature type="transmembrane region" description="Helical" evidence="14">
    <location>
        <begin position="83"/>
        <end position="105"/>
    </location>
</feature>
<reference evidence="15 16" key="1">
    <citation type="journal article" date="2016" name="Nat. Biotechnol.">
        <title>Measurement of bacterial replication rates in microbial communities.</title>
        <authorList>
            <person name="Brown C.T."/>
            <person name="Olm M.R."/>
            <person name="Thomas B.C."/>
            <person name="Banfield J.F."/>
        </authorList>
    </citation>
    <scope>NUCLEOTIDE SEQUENCE [LARGE SCALE GENOMIC DNA]</scope>
    <source>
        <strain evidence="15">CAG:67_53_122</strain>
    </source>
</reference>
<protein>
    <recommendedName>
        <fullName evidence="4 14">Undecaprenyl-diphosphatase</fullName>
        <ecNumber evidence="3 14">3.6.1.27</ecNumber>
    </recommendedName>
    <alternativeName>
        <fullName evidence="12 14">Bacitracin resistance protein</fullName>
    </alternativeName>
    <alternativeName>
        <fullName evidence="11 14">Undecaprenyl pyrophosphate phosphatase</fullName>
    </alternativeName>
</protein>
<dbReference type="Pfam" id="PF02673">
    <property type="entry name" value="BacA"/>
    <property type="match status" value="1"/>
</dbReference>
<dbReference type="STRING" id="28117.BHV66_06505"/>
<feature type="transmembrane region" description="Helical" evidence="14">
    <location>
        <begin position="186"/>
        <end position="204"/>
    </location>
</feature>
<dbReference type="GO" id="GO:0046677">
    <property type="term" value="P:response to antibiotic"/>
    <property type="evidence" value="ECO:0007669"/>
    <property type="project" value="UniProtKB-UniRule"/>
</dbReference>
<evidence type="ECO:0000256" key="3">
    <source>
        <dbReference type="ARBA" id="ARBA00012374"/>
    </source>
</evidence>
<dbReference type="RefSeq" id="WP_022460296.1">
    <property type="nucleotide sequence ID" value="NZ_BAAFLA010000006.1"/>
</dbReference>
<keyword evidence="6 14" id="KW-0812">Transmembrane</keyword>
<evidence type="ECO:0000256" key="8">
    <source>
        <dbReference type="ARBA" id="ARBA00022989"/>
    </source>
</evidence>
<evidence type="ECO:0000256" key="12">
    <source>
        <dbReference type="ARBA" id="ARBA00032932"/>
    </source>
</evidence>
<dbReference type="GO" id="GO:0008360">
    <property type="term" value="P:regulation of cell shape"/>
    <property type="evidence" value="ECO:0007669"/>
    <property type="project" value="UniProtKB-KW"/>
</dbReference>
<evidence type="ECO:0000256" key="13">
    <source>
        <dbReference type="ARBA" id="ARBA00047594"/>
    </source>
</evidence>
<dbReference type="EMBL" id="MNQH01000030">
    <property type="protein sequence ID" value="OKY94093.1"/>
    <property type="molecule type" value="Genomic_DNA"/>
</dbReference>
<comment type="function">
    <text evidence="14">Catalyzes the dephosphorylation of undecaprenyl diphosphate (UPP). Confers resistance to bacitracin.</text>
</comment>
<feature type="transmembrane region" description="Helical" evidence="14">
    <location>
        <begin position="117"/>
        <end position="138"/>
    </location>
</feature>
<feature type="transmembrane region" description="Helical" evidence="14">
    <location>
        <begin position="248"/>
        <end position="268"/>
    </location>
</feature>
<evidence type="ECO:0000313" key="15">
    <source>
        <dbReference type="EMBL" id="OKY94093.1"/>
    </source>
</evidence>
<evidence type="ECO:0000256" key="11">
    <source>
        <dbReference type="ARBA" id="ARBA00032707"/>
    </source>
</evidence>
<keyword evidence="8 14" id="KW-1133">Transmembrane helix</keyword>
<evidence type="ECO:0000313" key="16">
    <source>
        <dbReference type="Proteomes" id="UP000187417"/>
    </source>
</evidence>
<keyword evidence="5 14" id="KW-1003">Cell membrane</keyword>
<dbReference type="GO" id="GO:0009252">
    <property type="term" value="P:peptidoglycan biosynthetic process"/>
    <property type="evidence" value="ECO:0007669"/>
    <property type="project" value="UniProtKB-KW"/>
</dbReference>
<evidence type="ECO:0000256" key="6">
    <source>
        <dbReference type="ARBA" id="ARBA00022692"/>
    </source>
</evidence>
<dbReference type="GO" id="GO:0050380">
    <property type="term" value="F:undecaprenyl-diphosphatase activity"/>
    <property type="evidence" value="ECO:0007669"/>
    <property type="project" value="UniProtKB-UniRule"/>
</dbReference>